<evidence type="ECO:0000256" key="6">
    <source>
        <dbReference type="SAM" id="Phobius"/>
    </source>
</evidence>
<dbReference type="OrthoDB" id="259025at2"/>
<comment type="subcellular location">
    <subcellularLocation>
        <location evidence="1">Cell membrane</location>
        <topology evidence="1">Multi-pass membrane protein</topology>
    </subcellularLocation>
</comment>
<dbReference type="EMBL" id="WMIE01000023">
    <property type="protein sequence ID" value="MTH79926.1"/>
    <property type="molecule type" value="Genomic_DNA"/>
</dbReference>
<sequence>MMCRIAAVLVLAILWLPDWPVLFGSFPGHMIRHMGLVAIAAPLVVLGWPRLQRLAPPVLPATVFEAVIVWAAHMPLLHAASRQQGPAFAAEQALFLLAGIAVWAGAGRQNAAMPGAVGLLLTSMHMTLLGTLLILAPRDLYAALCGTPPDLGGQQMGGLIMLGIGTPIYLFAGLVLTASALKERSA</sequence>
<reference evidence="7 8" key="1">
    <citation type="submission" date="2019-11" db="EMBL/GenBank/DDBJ databases">
        <authorList>
            <person name="Dong K."/>
        </authorList>
    </citation>
    <scope>NUCLEOTIDE SEQUENCE [LARGE SCALE GENOMIC DNA]</scope>
    <source>
        <strain evidence="7 8">NBRC 111993</strain>
    </source>
</reference>
<comment type="caution">
    <text evidence="7">The sequence shown here is derived from an EMBL/GenBank/DDBJ whole genome shotgun (WGS) entry which is preliminary data.</text>
</comment>
<keyword evidence="3 6" id="KW-0812">Transmembrane</keyword>
<gene>
    <name evidence="7" type="ORF">GL286_19645</name>
</gene>
<dbReference type="GO" id="GO:0005886">
    <property type="term" value="C:plasma membrane"/>
    <property type="evidence" value="ECO:0007669"/>
    <property type="project" value="UniProtKB-SubCell"/>
</dbReference>
<organism evidence="7 8">
    <name type="scientific">Paracoccus aestuariivivens</name>
    <dbReference type="NCBI Taxonomy" id="1820333"/>
    <lineage>
        <taxon>Bacteria</taxon>
        <taxon>Pseudomonadati</taxon>
        <taxon>Pseudomonadota</taxon>
        <taxon>Alphaproteobacteria</taxon>
        <taxon>Rhodobacterales</taxon>
        <taxon>Paracoccaceae</taxon>
        <taxon>Paracoccus</taxon>
    </lineage>
</organism>
<keyword evidence="5 6" id="KW-0472">Membrane</keyword>
<feature type="transmembrane region" description="Helical" evidence="6">
    <location>
        <begin position="33"/>
        <end position="51"/>
    </location>
</feature>
<feature type="transmembrane region" description="Helical" evidence="6">
    <location>
        <begin position="86"/>
        <end position="104"/>
    </location>
</feature>
<feature type="transmembrane region" description="Helical" evidence="6">
    <location>
        <begin position="58"/>
        <end position="80"/>
    </location>
</feature>
<dbReference type="RefSeq" id="WP_155097277.1">
    <property type="nucleotide sequence ID" value="NZ_WMIE01000023.1"/>
</dbReference>
<keyword evidence="8" id="KW-1185">Reference proteome</keyword>
<evidence type="ECO:0000313" key="7">
    <source>
        <dbReference type="EMBL" id="MTH79926.1"/>
    </source>
</evidence>
<feature type="transmembrane region" description="Helical" evidence="6">
    <location>
        <begin position="116"/>
        <end position="136"/>
    </location>
</feature>
<name>A0A6L6JEJ0_9RHOB</name>
<dbReference type="Proteomes" id="UP000478183">
    <property type="component" value="Unassembled WGS sequence"/>
</dbReference>
<dbReference type="Pfam" id="PF09678">
    <property type="entry name" value="Caa3_CtaG"/>
    <property type="match status" value="1"/>
</dbReference>
<feature type="transmembrane region" description="Helical" evidence="6">
    <location>
        <begin position="156"/>
        <end position="181"/>
    </location>
</feature>
<evidence type="ECO:0000256" key="3">
    <source>
        <dbReference type="ARBA" id="ARBA00022692"/>
    </source>
</evidence>
<dbReference type="AlphaFoldDB" id="A0A6L6JEJ0"/>
<evidence type="ECO:0000313" key="8">
    <source>
        <dbReference type="Proteomes" id="UP000478183"/>
    </source>
</evidence>
<evidence type="ECO:0000256" key="5">
    <source>
        <dbReference type="ARBA" id="ARBA00023136"/>
    </source>
</evidence>
<keyword evidence="2" id="KW-1003">Cell membrane</keyword>
<protein>
    <submittedName>
        <fullName evidence="7">Cytochrome-c oxidase</fullName>
    </submittedName>
</protein>
<accession>A0A6L6JEJ0</accession>
<evidence type="ECO:0000256" key="2">
    <source>
        <dbReference type="ARBA" id="ARBA00022475"/>
    </source>
</evidence>
<keyword evidence="4 6" id="KW-1133">Transmembrane helix</keyword>
<dbReference type="InterPro" id="IPR019108">
    <property type="entry name" value="Caa3_assmbl_CtaG-rel"/>
</dbReference>
<proteinExistence type="predicted"/>
<evidence type="ECO:0000256" key="4">
    <source>
        <dbReference type="ARBA" id="ARBA00022989"/>
    </source>
</evidence>
<evidence type="ECO:0000256" key="1">
    <source>
        <dbReference type="ARBA" id="ARBA00004651"/>
    </source>
</evidence>